<evidence type="ECO:0000313" key="13">
    <source>
        <dbReference type="EMBL" id="KAK3049500.1"/>
    </source>
</evidence>
<evidence type="ECO:0000256" key="2">
    <source>
        <dbReference type="ARBA" id="ARBA00004687"/>
    </source>
</evidence>
<dbReference type="PANTHER" id="PTHR23071:SF1">
    <property type="entry name" value="GPI ETHANOLAMINE PHOSPHATE TRANSFERASE 3"/>
    <property type="match status" value="1"/>
</dbReference>
<keyword evidence="7" id="KW-0256">Endoplasmic reticulum</keyword>
<evidence type="ECO:0000256" key="6">
    <source>
        <dbReference type="ARBA" id="ARBA00022692"/>
    </source>
</evidence>
<feature type="transmembrane region" description="Helical" evidence="12">
    <location>
        <begin position="753"/>
        <end position="772"/>
    </location>
</feature>
<feature type="transmembrane region" description="Helical" evidence="12">
    <location>
        <begin position="956"/>
        <end position="977"/>
    </location>
</feature>
<keyword evidence="8 12" id="KW-1133">Transmembrane helix</keyword>
<evidence type="ECO:0000256" key="3">
    <source>
        <dbReference type="ARBA" id="ARBA00008695"/>
    </source>
</evidence>
<evidence type="ECO:0000256" key="12">
    <source>
        <dbReference type="SAM" id="Phobius"/>
    </source>
</evidence>
<dbReference type="InterPro" id="IPR039524">
    <property type="entry name" value="PIGO/GPI13"/>
</dbReference>
<feature type="transmembrane region" description="Helical" evidence="12">
    <location>
        <begin position="921"/>
        <end position="944"/>
    </location>
</feature>
<name>A0AAJ0D941_9PEZI</name>
<comment type="subcellular location">
    <subcellularLocation>
        <location evidence="1">Endoplasmic reticulum membrane</location>
        <topology evidence="1">Multi-pass membrane protein</topology>
    </subcellularLocation>
</comment>
<keyword evidence="9 12" id="KW-0472">Membrane</keyword>
<evidence type="ECO:0000256" key="9">
    <source>
        <dbReference type="ARBA" id="ARBA00023136"/>
    </source>
</evidence>
<feature type="transmembrane region" description="Helical" evidence="12">
    <location>
        <begin position="519"/>
        <end position="541"/>
    </location>
</feature>
<keyword evidence="5" id="KW-0808">Transferase</keyword>
<dbReference type="EMBL" id="JAWDJX010000039">
    <property type="protein sequence ID" value="KAK3049500.1"/>
    <property type="molecule type" value="Genomic_DNA"/>
</dbReference>
<proteinExistence type="inferred from homology"/>
<gene>
    <name evidence="13" type="primary">GPI13</name>
    <name evidence="13" type="ORF">LTR09_009167</name>
</gene>
<feature type="transmembrane region" description="Helical" evidence="12">
    <location>
        <begin position="32"/>
        <end position="60"/>
    </location>
</feature>
<dbReference type="InterPro" id="IPR037675">
    <property type="entry name" value="PIG-O_N"/>
</dbReference>
<keyword evidence="14" id="KW-1185">Reference proteome</keyword>
<evidence type="ECO:0000256" key="7">
    <source>
        <dbReference type="ARBA" id="ARBA00022824"/>
    </source>
</evidence>
<feature type="transmembrane region" description="Helical" evidence="12">
    <location>
        <begin position="484"/>
        <end position="507"/>
    </location>
</feature>
<dbReference type="PANTHER" id="PTHR23071">
    <property type="entry name" value="PHOSPHATIDYLINOSITOL GLYCAN"/>
    <property type="match status" value="1"/>
</dbReference>
<feature type="transmembrane region" description="Helical" evidence="12">
    <location>
        <begin position="580"/>
        <end position="597"/>
    </location>
</feature>
<organism evidence="13 14">
    <name type="scientific">Extremus antarcticus</name>
    <dbReference type="NCBI Taxonomy" id="702011"/>
    <lineage>
        <taxon>Eukaryota</taxon>
        <taxon>Fungi</taxon>
        <taxon>Dikarya</taxon>
        <taxon>Ascomycota</taxon>
        <taxon>Pezizomycotina</taxon>
        <taxon>Dothideomycetes</taxon>
        <taxon>Dothideomycetidae</taxon>
        <taxon>Mycosphaerellales</taxon>
        <taxon>Extremaceae</taxon>
        <taxon>Extremus</taxon>
    </lineage>
</organism>
<dbReference type="InterPro" id="IPR017850">
    <property type="entry name" value="Alkaline_phosphatase_core_sf"/>
</dbReference>
<evidence type="ECO:0000256" key="1">
    <source>
        <dbReference type="ARBA" id="ARBA00004477"/>
    </source>
</evidence>
<feature type="transmembrane region" description="Helical" evidence="12">
    <location>
        <begin position="678"/>
        <end position="698"/>
    </location>
</feature>
<dbReference type="GO" id="GO:0051377">
    <property type="term" value="F:mannose-ethanolamine phosphotransferase activity"/>
    <property type="evidence" value="ECO:0007669"/>
    <property type="project" value="InterPro"/>
</dbReference>
<dbReference type="Proteomes" id="UP001271007">
    <property type="component" value="Unassembled WGS sequence"/>
</dbReference>
<feature type="region of interest" description="Disordered" evidence="11">
    <location>
        <begin position="1"/>
        <end position="21"/>
    </location>
</feature>
<protein>
    <submittedName>
        <fullName evidence="13">Mannose-ethanolamine phosphotransferase gpi13</fullName>
    </submittedName>
</protein>
<evidence type="ECO:0000256" key="10">
    <source>
        <dbReference type="ARBA" id="ARBA00023180"/>
    </source>
</evidence>
<dbReference type="AlphaFoldDB" id="A0AAJ0D941"/>
<keyword evidence="6 12" id="KW-0812">Transmembrane</keyword>
<evidence type="ECO:0000256" key="11">
    <source>
        <dbReference type="SAM" id="MobiDB-lite"/>
    </source>
</evidence>
<evidence type="ECO:0000313" key="14">
    <source>
        <dbReference type="Proteomes" id="UP001271007"/>
    </source>
</evidence>
<evidence type="ECO:0000256" key="8">
    <source>
        <dbReference type="ARBA" id="ARBA00022989"/>
    </source>
</evidence>
<keyword evidence="4" id="KW-0337">GPI-anchor biosynthesis</keyword>
<dbReference type="Gene3D" id="3.40.720.10">
    <property type="entry name" value="Alkaline Phosphatase, subunit A"/>
    <property type="match status" value="1"/>
</dbReference>
<comment type="pathway">
    <text evidence="2">Glycolipid biosynthesis; glycosylphosphatidylinositol-anchor biosynthesis.</text>
</comment>
<dbReference type="GO" id="GO:0005789">
    <property type="term" value="C:endoplasmic reticulum membrane"/>
    <property type="evidence" value="ECO:0007669"/>
    <property type="project" value="UniProtKB-SubCell"/>
</dbReference>
<dbReference type="SUPFAM" id="SSF53649">
    <property type="entry name" value="Alkaline phosphatase-like"/>
    <property type="match status" value="1"/>
</dbReference>
<comment type="similarity">
    <text evidence="3">Belongs to the PIGG/PIGN/PIGO family. PIGO subfamily.</text>
</comment>
<feature type="transmembrane region" description="Helical" evidence="12">
    <location>
        <begin position="997"/>
        <end position="1018"/>
    </location>
</feature>
<dbReference type="GO" id="GO:0006506">
    <property type="term" value="P:GPI anchor biosynthetic process"/>
    <property type="evidence" value="ECO:0007669"/>
    <property type="project" value="UniProtKB-KW"/>
</dbReference>
<feature type="transmembrane region" description="Helical" evidence="12">
    <location>
        <begin position="710"/>
        <end position="733"/>
    </location>
</feature>
<dbReference type="CDD" id="cd16023">
    <property type="entry name" value="GPI_EPT_3"/>
    <property type="match status" value="1"/>
</dbReference>
<keyword evidence="10" id="KW-0325">Glycoprotein</keyword>
<evidence type="ECO:0000256" key="5">
    <source>
        <dbReference type="ARBA" id="ARBA00022679"/>
    </source>
</evidence>
<comment type="caution">
    <text evidence="13">The sequence shown here is derived from an EMBL/GenBank/DDBJ whole genome shotgun (WGS) entry which is preliminary data.</text>
</comment>
<evidence type="ECO:0000256" key="4">
    <source>
        <dbReference type="ARBA" id="ARBA00022502"/>
    </source>
</evidence>
<reference evidence="13" key="1">
    <citation type="submission" date="2023-04" db="EMBL/GenBank/DDBJ databases">
        <title>Black Yeasts Isolated from many extreme environments.</title>
        <authorList>
            <person name="Coleine C."/>
            <person name="Stajich J.E."/>
            <person name="Selbmann L."/>
        </authorList>
    </citation>
    <scope>NUCLEOTIDE SEQUENCE</scope>
    <source>
        <strain evidence="13">CCFEE 5312</strain>
    </source>
</reference>
<feature type="transmembrane region" description="Helical" evidence="12">
    <location>
        <begin position="548"/>
        <end position="568"/>
    </location>
</feature>
<accession>A0AAJ0D941</accession>
<dbReference type="Pfam" id="PF01663">
    <property type="entry name" value="Phosphodiest"/>
    <property type="match status" value="1"/>
</dbReference>
<sequence>MANEGGVARPSATSEDRTDRKQSSIQFKAQHALVLAFFILILPSIFHALAIYLFCSGFLLSRFVLPDRSQCAQPPIELSNGHVPGSHERGCWHPKSFDKAVIILVDALRYDFTVPFRPQSGDEQPHHFHNALPVLYETAVQSPHNAFLRPFIADPPTTTLQRLKGLTTGSLPTLIDAGSNFAGTAIDEDNLIEQLFLAGKKVVHLGDDTWHSLFPGYFEPNLTRPYDSFNVWDLHTLDNGVNEHIFPLLEPDMTGRWDVLIGHYLGVDHAGHRYGPDHPAMTDKLQQMDGVFRRMIEALDDSALMVVMGDHGMDAKGDHGGESDDEVEAALWMYSKQGIFGRSDPAFVEPPAIAKVRPVGQIDLVPTLSLLLGMPIPFNNLGQPIDEAFIGKDGVDYKNLAEVSRLTAHQIHGYQGEYAKARKLDDSATSSTNQLWQIASSTWQRAVRSRDAKDLTWKKAYGAFKAYEDENLRICKNLWARFDLVSMTMGIIALLGTFAVVLAYAQSVQGDRAALTPALLLYGAAGTAVGGAVGAVVSSIAPASMVQLAAFSAVLGGVIATLAALWPVREGLRIPYPSTFWGGLCFLSTLLLCVGFAANSFTIWEDEQLLFLLTTFGVLMLASSLGQNDAADRTFGAANSLSFLVATRLSSLSRLCREEQMPYCMSTYYASALSSTSAGWQTLIPFLVALALPFIIRYHYIRSKNYQGSAVIWVGIALRLALMLIAIFWVLNAADDGDWYPQIPKDTLSQRTIIAQSVLAIAVAAGYATYVWSPPLLLVRTEEAIPETNSTSKPLTVDSNAAILTTINDAPKPRNKLVILGYANTHGTRFFLLPTIWLPALLLVQKPMGQGTLALCAISILNLLEIIDANNLRRSPLGPVVLALMGSYYFFKTGHQAALATIQWESAFIPLKTIRYPWSPILVTLNTFGAHILCAIAVPAIAMWKVPPKLPGLLGRIAGAVATHVLFYSALTLATVVEAAWLRRHLMLYRVFMPRMLMASVVLLLVEFVSAIVAIGGVRWSMVSVATVFGYPEG</sequence>
<dbReference type="InterPro" id="IPR002591">
    <property type="entry name" value="Phosphodiest/P_Trfase"/>
</dbReference>